<protein>
    <submittedName>
        <fullName evidence="1">Uncharacterized protein</fullName>
    </submittedName>
</protein>
<evidence type="ECO:0000313" key="1">
    <source>
        <dbReference type="EMBL" id="TWG21007.1"/>
    </source>
</evidence>
<dbReference type="EMBL" id="VIWY01000003">
    <property type="protein sequence ID" value="TWG21007.1"/>
    <property type="molecule type" value="Genomic_DNA"/>
</dbReference>
<dbReference type="Proteomes" id="UP000320239">
    <property type="component" value="Unassembled WGS sequence"/>
</dbReference>
<dbReference type="AlphaFoldDB" id="A0A561WAW6"/>
<accession>A0A561WAW6</accession>
<organism evidence="1 2">
    <name type="scientific">Actinoplanes teichomyceticus</name>
    <dbReference type="NCBI Taxonomy" id="1867"/>
    <lineage>
        <taxon>Bacteria</taxon>
        <taxon>Bacillati</taxon>
        <taxon>Actinomycetota</taxon>
        <taxon>Actinomycetes</taxon>
        <taxon>Micromonosporales</taxon>
        <taxon>Micromonosporaceae</taxon>
        <taxon>Actinoplanes</taxon>
    </lineage>
</organism>
<evidence type="ECO:0000313" key="2">
    <source>
        <dbReference type="Proteomes" id="UP000320239"/>
    </source>
</evidence>
<keyword evidence="2" id="KW-1185">Reference proteome</keyword>
<reference evidence="1 2" key="1">
    <citation type="submission" date="2019-06" db="EMBL/GenBank/DDBJ databases">
        <title>Sequencing the genomes of 1000 actinobacteria strains.</title>
        <authorList>
            <person name="Klenk H.-P."/>
        </authorList>
    </citation>
    <scope>NUCLEOTIDE SEQUENCE [LARGE SCALE GENOMIC DNA]</scope>
    <source>
        <strain evidence="1 2">DSM 43866</strain>
    </source>
</reference>
<dbReference type="RefSeq" id="WP_122979688.1">
    <property type="nucleotide sequence ID" value="NZ_BOMX01000113.1"/>
</dbReference>
<proteinExistence type="predicted"/>
<name>A0A561WAW6_ACTTI</name>
<gene>
    <name evidence="1" type="ORF">FHX34_103536</name>
</gene>
<sequence length="76" mass="8384">MTARRPLHPLTVPEAETLTRQLDHDKVPVTVRVEGAYPGTVVLWPALALTTRQQAHTLCLVCRRTDATVRWAGAVA</sequence>
<comment type="caution">
    <text evidence="1">The sequence shown here is derived from an EMBL/GenBank/DDBJ whole genome shotgun (WGS) entry which is preliminary data.</text>
</comment>